<evidence type="ECO:0000313" key="2">
    <source>
        <dbReference type="Proteomes" id="UP001060215"/>
    </source>
</evidence>
<dbReference type="EMBL" id="CM045762">
    <property type="protein sequence ID" value="KAI8012758.1"/>
    <property type="molecule type" value="Genomic_DNA"/>
</dbReference>
<proteinExistence type="predicted"/>
<protein>
    <submittedName>
        <fullName evidence="1">NDR1/HIN1-like protein 6</fullName>
    </submittedName>
</protein>
<accession>A0ACC0HIR6</accession>
<name>A0ACC0HIR6_9ERIC</name>
<keyword evidence="2" id="KW-1185">Reference proteome</keyword>
<reference evidence="1 2" key="1">
    <citation type="journal article" date="2022" name="Plant J.">
        <title>Chromosome-level genome of Camellia lanceoleosa provides a valuable resource for understanding genome evolution and self-incompatibility.</title>
        <authorList>
            <person name="Gong W."/>
            <person name="Xiao S."/>
            <person name="Wang L."/>
            <person name="Liao Z."/>
            <person name="Chang Y."/>
            <person name="Mo W."/>
            <person name="Hu G."/>
            <person name="Li W."/>
            <person name="Zhao G."/>
            <person name="Zhu H."/>
            <person name="Hu X."/>
            <person name="Ji K."/>
            <person name="Xiang X."/>
            <person name="Song Q."/>
            <person name="Yuan D."/>
            <person name="Jin S."/>
            <person name="Zhang L."/>
        </authorList>
    </citation>
    <scope>NUCLEOTIDE SEQUENCE [LARGE SCALE GENOMIC DNA]</scope>
    <source>
        <strain evidence="1">SQ_2022a</strain>
    </source>
</reference>
<gene>
    <name evidence="1" type="ORF">LOK49_LG06G01695</name>
</gene>
<dbReference type="Proteomes" id="UP001060215">
    <property type="component" value="Chromosome 5"/>
</dbReference>
<sequence>MTSPSSVAPPPAYVVLSEDNNNNNNSDHHGSNLRPPPYRRNVPRYHSGHHPKKRTNCCLKCICCCCCFIILFLLILVSLVFYFYTFYKPQMPSYHVQGLTVQAFSLQPDFSLVSEFLVTVKADNPNDHIGFIYGKDNSVVVAYKDSTLSSGKLPSFHQGHNNATMMNVLLKGKSEFRSGLQEALMQNRNSGKIPLLVLVKVPVSLILAEIPMRHFVVFVNCSLVVDNLSPNKKIRILSSKYNVAFSI</sequence>
<evidence type="ECO:0000313" key="1">
    <source>
        <dbReference type="EMBL" id="KAI8012758.1"/>
    </source>
</evidence>
<comment type="caution">
    <text evidence="1">The sequence shown here is derived from an EMBL/GenBank/DDBJ whole genome shotgun (WGS) entry which is preliminary data.</text>
</comment>
<organism evidence="1 2">
    <name type="scientific">Camellia lanceoleosa</name>
    <dbReference type="NCBI Taxonomy" id="1840588"/>
    <lineage>
        <taxon>Eukaryota</taxon>
        <taxon>Viridiplantae</taxon>
        <taxon>Streptophyta</taxon>
        <taxon>Embryophyta</taxon>
        <taxon>Tracheophyta</taxon>
        <taxon>Spermatophyta</taxon>
        <taxon>Magnoliopsida</taxon>
        <taxon>eudicotyledons</taxon>
        <taxon>Gunneridae</taxon>
        <taxon>Pentapetalae</taxon>
        <taxon>asterids</taxon>
        <taxon>Ericales</taxon>
        <taxon>Theaceae</taxon>
        <taxon>Camellia</taxon>
    </lineage>
</organism>